<accession>A0A918WJ91</accession>
<dbReference type="Gene3D" id="3.60.21.10">
    <property type="match status" value="1"/>
</dbReference>
<dbReference type="InterPro" id="IPR026336">
    <property type="entry name" value="PdeM-like"/>
</dbReference>
<dbReference type="EMBL" id="BMYJ01000005">
    <property type="protein sequence ID" value="GHC56833.1"/>
    <property type="molecule type" value="Genomic_DNA"/>
</dbReference>
<dbReference type="PANTHER" id="PTHR39323">
    <property type="entry name" value="BLR1149 PROTEIN"/>
    <property type="match status" value="1"/>
</dbReference>
<gene>
    <name evidence="2" type="ORF">GCM10007315_20280</name>
</gene>
<sequence>MNGYDFNFAGHGLTALPSGALFWAARGLLCVSDLHLGKSERLARRGGGLLPPYDSLATLSRLSDDLDRTGAGRVICLGDSFDDLAAGAALGEAERQTLMRLMAGREWVWVEGNHDPGPLDIGGSHRAELWIEQLVFRHQAESRSAAEISGHYHPKQRLAGTARPCFLLDEKRVILPAYGTYTGGLFCDAPELDRLMGPGALAILTGSRALPCPMRPRRA</sequence>
<dbReference type="Proteomes" id="UP000638981">
    <property type="component" value="Unassembled WGS sequence"/>
</dbReference>
<comment type="caution">
    <text evidence="2">The sequence shown here is derived from an EMBL/GenBank/DDBJ whole genome shotgun (WGS) entry which is preliminary data.</text>
</comment>
<dbReference type="InterPro" id="IPR004843">
    <property type="entry name" value="Calcineurin-like_PHP"/>
</dbReference>
<dbReference type="InterPro" id="IPR029052">
    <property type="entry name" value="Metallo-depent_PP-like"/>
</dbReference>
<feature type="domain" description="Calcineurin-like phosphoesterase" evidence="1">
    <location>
        <begin position="29"/>
        <end position="127"/>
    </location>
</feature>
<dbReference type="NCBIfam" id="TIGR04123">
    <property type="entry name" value="P_estr_lig_assc"/>
    <property type="match status" value="1"/>
</dbReference>
<evidence type="ECO:0000259" key="1">
    <source>
        <dbReference type="Pfam" id="PF00149"/>
    </source>
</evidence>
<dbReference type="Pfam" id="PF00149">
    <property type="entry name" value="Metallophos"/>
    <property type="match status" value="1"/>
</dbReference>
<evidence type="ECO:0000313" key="3">
    <source>
        <dbReference type="Proteomes" id="UP000638981"/>
    </source>
</evidence>
<organism evidence="2 3">
    <name type="scientific">Neogemmobacter tilapiae</name>
    <dbReference type="NCBI Taxonomy" id="875041"/>
    <lineage>
        <taxon>Bacteria</taxon>
        <taxon>Pseudomonadati</taxon>
        <taxon>Pseudomonadota</taxon>
        <taxon>Alphaproteobacteria</taxon>
        <taxon>Rhodobacterales</taxon>
        <taxon>Paracoccaceae</taxon>
        <taxon>Neogemmobacter</taxon>
    </lineage>
</organism>
<protein>
    <submittedName>
        <fullName evidence="2">Metallophosphoesterase</fullName>
    </submittedName>
</protein>
<name>A0A918WJ91_9RHOB</name>
<dbReference type="GO" id="GO:0016787">
    <property type="term" value="F:hydrolase activity"/>
    <property type="evidence" value="ECO:0007669"/>
    <property type="project" value="InterPro"/>
</dbReference>
<dbReference type="RefSeq" id="WP_189411538.1">
    <property type="nucleotide sequence ID" value="NZ_BMYJ01000005.1"/>
</dbReference>
<evidence type="ECO:0000313" key="2">
    <source>
        <dbReference type="EMBL" id="GHC56833.1"/>
    </source>
</evidence>
<dbReference type="PANTHER" id="PTHR39323:SF1">
    <property type="entry name" value="BLR1149 PROTEIN"/>
    <property type="match status" value="1"/>
</dbReference>
<reference evidence="2" key="1">
    <citation type="journal article" date="2014" name="Int. J. Syst. Evol. Microbiol.">
        <title>Complete genome sequence of Corynebacterium casei LMG S-19264T (=DSM 44701T), isolated from a smear-ripened cheese.</title>
        <authorList>
            <consortium name="US DOE Joint Genome Institute (JGI-PGF)"/>
            <person name="Walter F."/>
            <person name="Albersmeier A."/>
            <person name="Kalinowski J."/>
            <person name="Ruckert C."/>
        </authorList>
    </citation>
    <scope>NUCLEOTIDE SEQUENCE</scope>
    <source>
        <strain evidence="2">KCTC 23310</strain>
    </source>
</reference>
<dbReference type="SUPFAM" id="SSF56300">
    <property type="entry name" value="Metallo-dependent phosphatases"/>
    <property type="match status" value="1"/>
</dbReference>
<reference evidence="2" key="2">
    <citation type="submission" date="2020-09" db="EMBL/GenBank/DDBJ databases">
        <authorList>
            <person name="Sun Q."/>
            <person name="Kim S."/>
        </authorList>
    </citation>
    <scope>NUCLEOTIDE SEQUENCE</scope>
    <source>
        <strain evidence="2">KCTC 23310</strain>
    </source>
</reference>
<proteinExistence type="predicted"/>
<dbReference type="AlphaFoldDB" id="A0A918WJ91"/>
<keyword evidence="3" id="KW-1185">Reference proteome</keyword>